<dbReference type="EMBL" id="CAMKVN010027804">
    <property type="protein sequence ID" value="CAI2201492.1"/>
    <property type="molecule type" value="Genomic_DNA"/>
</dbReference>
<dbReference type="Proteomes" id="UP001153678">
    <property type="component" value="Unassembled WGS sequence"/>
</dbReference>
<sequence length="98" mass="11025">TGKTTLIRLASREVGRGVVYVDVMNIGQYMRALKAFKRAAKAYNVKYERPMVIVYDIVIRLDPETISILQNDAKDNTDSRTQIAVFVSSEGSVPKIME</sequence>
<dbReference type="OrthoDB" id="2333074at2759"/>
<dbReference type="InterPro" id="IPR027417">
    <property type="entry name" value="P-loop_NTPase"/>
</dbReference>
<organism evidence="1 2">
    <name type="scientific">Funneliformis geosporum</name>
    <dbReference type="NCBI Taxonomy" id="1117311"/>
    <lineage>
        <taxon>Eukaryota</taxon>
        <taxon>Fungi</taxon>
        <taxon>Fungi incertae sedis</taxon>
        <taxon>Mucoromycota</taxon>
        <taxon>Glomeromycotina</taxon>
        <taxon>Glomeromycetes</taxon>
        <taxon>Glomerales</taxon>
        <taxon>Glomeraceae</taxon>
        <taxon>Funneliformis</taxon>
    </lineage>
</organism>
<accession>A0A9W4X7Z9</accession>
<keyword evidence="2" id="KW-1185">Reference proteome</keyword>
<protein>
    <submittedName>
        <fullName evidence="1">1385_t:CDS:1</fullName>
    </submittedName>
</protein>
<reference evidence="1" key="1">
    <citation type="submission" date="2022-08" db="EMBL/GenBank/DDBJ databases">
        <authorList>
            <person name="Kallberg Y."/>
            <person name="Tangrot J."/>
            <person name="Rosling A."/>
        </authorList>
    </citation>
    <scope>NUCLEOTIDE SEQUENCE</scope>
    <source>
        <strain evidence="1">Wild A</strain>
    </source>
</reference>
<comment type="caution">
    <text evidence="1">The sequence shown here is derived from an EMBL/GenBank/DDBJ whole genome shotgun (WGS) entry which is preliminary data.</text>
</comment>
<name>A0A9W4X7Z9_9GLOM</name>
<evidence type="ECO:0000313" key="2">
    <source>
        <dbReference type="Proteomes" id="UP001153678"/>
    </source>
</evidence>
<feature type="non-terminal residue" evidence="1">
    <location>
        <position position="98"/>
    </location>
</feature>
<dbReference type="SUPFAM" id="SSF52540">
    <property type="entry name" value="P-loop containing nucleoside triphosphate hydrolases"/>
    <property type="match status" value="1"/>
</dbReference>
<proteinExistence type="predicted"/>
<gene>
    <name evidence="1" type="ORF">FWILDA_LOCUS20091</name>
</gene>
<evidence type="ECO:0000313" key="1">
    <source>
        <dbReference type="EMBL" id="CAI2201492.1"/>
    </source>
</evidence>
<feature type="non-terminal residue" evidence="1">
    <location>
        <position position="1"/>
    </location>
</feature>
<dbReference type="AlphaFoldDB" id="A0A9W4X7Z9"/>